<organism evidence="2 3">
    <name type="scientific">Paraburkholderia piptadeniae</name>
    <dbReference type="NCBI Taxonomy" id="1701573"/>
    <lineage>
        <taxon>Bacteria</taxon>
        <taxon>Pseudomonadati</taxon>
        <taxon>Pseudomonadota</taxon>
        <taxon>Betaproteobacteria</taxon>
        <taxon>Burkholderiales</taxon>
        <taxon>Burkholderiaceae</taxon>
        <taxon>Paraburkholderia</taxon>
    </lineage>
</organism>
<accession>A0A1N7SRF7</accession>
<gene>
    <name evidence="2" type="ORF">BN2476_740078</name>
</gene>
<protein>
    <submittedName>
        <fullName evidence="2">Uncharacterized protein</fullName>
    </submittedName>
</protein>
<keyword evidence="1" id="KW-0812">Transmembrane</keyword>
<evidence type="ECO:0000313" key="3">
    <source>
        <dbReference type="Proteomes" id="UP000195569"/>
    </source>
</evidence>
<evidence type="ECO:0000313" key="2">
    <source>
        <dbReference type="EMBL" id="SIT50034.1"/>
    </source>
</evidence>
<dbReference type="EMBL" id="CYGY02000074">
    <property type="protein sequence ID" value="SIT50034.1"/>
    <property type="molecule type" value="Genomic_DNA"/>
</dbReference>
<comment type="caution">
    <text evidence="2">The sequence shown here is derived from an EMBL/GenBank/DDBJ whole genome shotgun (WGS) entry which is preliminary data.</text>
</comment>
<keyword evidence="3" id="KW-1185">Reference proteome</keyword>
<evidence type="ECO:0000256" key="1">
    <source>
        <dbReference type="SAM" id="Phobius"/>
    </source>
</evidence>
<sequence length="69" mass="7820">MWPASHMWTSTCDSGLPKLLFFYTVSAFSVLAVHTVFKAVSNQPVHLPQTPFIIAKDDSWKKARKARLD</sequence>
<reference evidence="2" key="1">
    <citation type="submission" date="2016-12" db="EMBL/GenBank/DDBJ databases">
        <authorList>
            <person name="Moulin L."/>
        </authorList>
    </citation>
    <scope>NUCLEOTIDE SEQUENCE [LARGE SCALE GENOMIC DNA]</scope>
    <source>
        <strain evidence="2">STM 7183</strain>
    </source>
</reference>
<name>A0A1N7SRF7_9BURK</name>
<proteinExistence type="predicted"/>
<keyword evidence="1" id="KW-1133">Transmembrane helix</keyword>
<feature type="transmembrane region" description="Helical" evidence="1">
    <location>
        <begin position="20"/>
        <end position="37"/>
    </location>
</feature>
<dbReference type="AlphaFoldDB" id="A0A1N7SRF7"/>
<keyword evidence="1" id="KW-0472">Membrane</keyword>
<dbReference type="Proteomes" id="UP000195569">
    <property type="component" value="Unassembled WGS sequence"/>
</dbReference>